<dbReference type="GeneID" id="75077588"/>
<reference evidence="1 2" key="1">
    <citation type="submission" date="2015-09" db="EMBL/GenBank/DDBJ databases">
        <authorList>
            <consortium name="Pathogen Informatics"/>
        </authorList>
    </citation>
    <scope>NUCLEOTIDE SEQUENCE [LARGE SCALE GENOMIC DNA]</scope>
    <source>
        <strain evidence="1 2">2789STDY5834957</strain>
    </source>
</reference>
<sequence>MSNVKERIIGAVTIMSEEEAEKVWNLIQASFILSDVEEIEPDPEELEALRRYEAGEPDYQPSISAENLKRELGL</sequence>
<protein>
    <submittedName>
        <fullName evidence="1">Uncharacterized protein</fullName>
    </submittedName>
</protein>
<dbReference type="EMBL" id="CZBP01000033">
    <property type="protein sequence ID" value="CUQ34887.1"/>
    <property type="molecule type" value="Genomic_DNA"/>
</dbReference>
<dbReference type="Proteomes" id="UP000095762">
    <property type="component" value="Unassembled WGS sequence"/>
</dbReference>
<organism evidence="1 2">
    <name type="scientific">Blautia obeum</name>
    <dbReference type="NCBI Taxonomy" id="40520"/>
    <lineage>
        <taxon>Bacteria</taxon>
        <taxon>Bacillati</taxon>
        <taxon>Bacillota</taxon>
        <taxon>Clostridia</taxon>
        <taxon>Lachnospirales</taxon>
        <taxon>Lachnospiraceae</taxon>
        <taxon>Blautia</taxon>
    </lineage>
</organism>
<accession>A0A174VRD2</accession>
<dbReference type="RefSeq" id="WP_025580177.1">
    <property type="nucleotide sequence ID" value="NZ_CZBP01000033.1"/>
</dbReference>
<evidence type="ECO:0000313" key="1">
    <source>
        <dbReference type="EMBL" id="CUQ34887.1"/>
    </source>
</evidence>
<proteinExistence type="predicted"/>
<gene>
    <name evidence="1" type="ORF">ERS852569_03280</name>
</gene>
<evidence type="ECO:0000313" key="2">
    <source>
        <dbReference type="Proteomes" id="UP000095762"/>
    </source>
</evidence>
<name>A0A174VRD2_9FIRM</name>
<dbReference type="AlphaFoldDB" id="A0A174VRD2"/>